<feature type="region of interest" description="Disordered" evidence="1">
    <location>
        <begin position="1"/>
        <end position="37"/>
    </location>
</feature>
<organism evidence="2 3">
    <name type="scientific">Hydnum rufescens UP504</name>
    <dbReference type="NCBI Taxonomy" id="1448309"/>
    <lineage>
        <taxon>Eukaryota</taxon>
        <taxon>Fungi</taxon>
        <taxon>Dikarya</taxon>
        <taxon>Basidiomycota</taxon>
        <taxon>Agaricomycotina</taxon>
        <taxon>Agaricomycetes</taxon>
        <taxon>Cantharellales</taxon>
        <taxon>Hydnaceae</taxon>
        <taxon>Hydnum</taxon>
    </lineage>
</organism>
<accession>A0A9P6DLG5</accession>
<evidence type="ECO:0000313" key="2">
    <source>
        <dbReference type="EMBL" id="KAF9506901.1"/>
    </source>
</evidence>
<reference evidence="2" key="1">
    <citation type="journal article" date="2020" name="Nat. Commun.">
        <title>Large-scale genome sequencing of mycorrhizal fungi provides insights into the early evolution of symbiotic traits.</title>
        <authorList>
            <person name="Miyauchi S."/>
            <person name="Kiss E."/>
            <person name="Kuo A."/>
            <person name="Drula E."/>
            <person name="Kohler A."/>
            <person name="Sanchez-Garcia M."/>
            <person name="Morin E."/>
            <person name="Andreopoulos B."/>
            <person name="Barry K.W."/>
            <person name="Bonito G."/>
            <person name="Buee M."/>
            <person name="Carver A."/>
            <person name="Chen C."/>
            <person name="Cichocki N."/>
            <person name="Clum A."/>
            <person name="Culley D."/>
            <person name="Crous P.W."/>
            <person name="Fauchery L."/>
            <person name="Girlanda M."/>
            <person name="Hayes R.D."/>
            <person name="Keri Z."/>
            <person name="LaButti K."/>
            <person name="Lipzen A."/>
            <person name="Lombard V."/>
            <person name="Magnuson J."/>
            <person name="Maillard F."/>
            <person name="Murat C."/>
            <person name="Nolan M."/>
            <person name="Ohm R.A."/>
            <person name="Pangilinan J."/>
            <person name="Pereira M.F."/>
            <person name="Perotto S."/>
            <person name="Peter M."/>
            <person name="Pfister S."/>
            <person name="Riley R."/>
            <person name="Sitrit Y."/>
            <person name="Stielow J.B."/>
            <person name="Szollosi G."/>
            <person name="Zifcakova L."/>
            <person name="Stursova M."/>
            <person name="Spatafora J.W."/>
            <person name="Tedersoo L."/>
            <person name="Vaario L.M."/>
            <person name="Yamada A."/>
            <person name="Yan M."/>
            <person name="Wang P."/>
            <person name="Xu J."/>
            <person name="Bruns T."/>
            <person name="Baldrian P."/>
            <person name="Vilgalys R."/>
            <person name="Dunand C."/>
            <person name="Henrissat B."/>
            <person name="Grigoriev I.V."/>
            <person name="Hibbett D."/>
            <person name="Nagy L.G."/>
            <person name="Martin F.M."/>
        </authorList>
    </citation>
    <scope>NUCLEOTIDE SEQUENCE</scope>
    <source>
        <strain evidence="2">UP504</strain>
    </source>
</reference>
<feature type="compositionally biased region" description="Basic and acidic residues" evidence="1">
    <location>
        <begin position="94"/>
        <end position="110"/>
    </location>
</feature>
<keyword evidence="3" id="KW-1185">Reference proteome</keyword>
<protein>
    <submittedName>
        <fullName evidence="2">Uncharacterized protein</fullName>
    </submittedName>
</protein>
<feature type="compositionally biased region" description="Basic residues" evidence="1">
    <location>
        <begin position="14"/>
        <end position="24"/>
    </location>
</feature>
<evidence type="ECO:0000256" key="1">
    <source>
        <dbReference type="SAM" id="MobiDB-lite"/>
    </source>
</evidence>
<dbReference type="EMBL" id="MU129095">
    <property type="protein sequence ID" value="KAF9506901.1"/>
    <property type="molecule type" value="Genomic_DNA"/>
</dbReference>
<feature type="region of interest" description="Disordered" evidence="1">
    <location>
        <begin position="49"/>
        <end position="126"/>
    </location>
</feature>
<comment type="caution">
    <text evidence="2">The sequence shown here is derived from an EMBL/GenBank/DDBJ whole genome shotgun (WGS) entry which is preliminary data.</text>
</comment>
<gene>
    <name evidence="2" type="ORF">BS47DRAFT_1367017</name>
</gene>
<sequence length="126" mass="14434">MTRAKPVATPGRLTRTRPRARIRTRAQPQTHATTDEIWYHTPAVAGILPAPNLPYETADEAPDENANMRTHPRPHPRAPPPNFNLEPRTNPQHQTRDLKPREPKPREPKPMTRSPRPQTTEQNQTL</sequence>
<dbReference type="Proteomes" id="UP000886523">
    <property type="component" value="Unassembled WGS sequence"/>
</dbReference>
<name>A0A9P6DLG5_9AGAM</name>
<dbReference type="AlphaFoldDB" id="A0A9P6DLG5"/>
<proteinExistence type="predicted"/>
<feature type="compositionally biased region" description="Polar residues" evidence="1">
    <location>
        <begin position="115"/>
        <end position="126"/>
    </location>
</feature>
<evidence type="ECO:0000313" key="3">
    <source>
        <dbReference type="Proteomes" id="UP000886523"/>
    </source>
</evidence>